<dbReference type="EMBL" id="JARQWQ010000028">
    <property type="protein sequence ID" value="KAK2562600.1"/>
    <property type="molecule type" value="Genomic_DNA"/>
</dbReference>
<evidence type="ECO:0000313" key="1">
    <source>
        <dbReference type="EMBL" id="KAK2562600.1"/>
    </source>
</evidence>
<reference evidence="1" key="2">
    <citation type="journal article" date="2023" name="Science">
        <title>Genomic signatures of disease resistance in endangered staghorn corals.</title>
        <authorList>
            <person name="Vollmer S.V."/>
            <person name="Selwyn J.D."/>
            <person name="Despard B.A."/>
            <person name="Roesel C.L."/>
        </authorList>
    </citation>
    <scope>NUCLEOTIDE SEQUENCE</scope>
    <source>
        <strain evidence="1">K2</strain>
    </source>
</reference>
<accession>A0AAD9QKH6</accession>
<name>A0AAD9QKH6_ACRCE</name>
<reference evidence="1" key="1">
    <citation type="journal article" date="2023" name="G3 (Bethesda)">
        <title>Whole genome assembly and annotation of the endangered Caribbean coral Acropora cervicornis.</title>
        <authorList>
            <person name="Selwyn J.D."/>
            <person name="Vollmer S.V."/>
        </authorList>
    </citation>
    <scope>NUCLEOTIDE SEQUENCE</scope>
    <source>
        <strain evidence="1">K2</strain>
    </source>
</reference>
<evidence type="ECO:0000313" key="2">
    <source>
        <dbReference type="Proteomes" id="UP001249851"/>
    </source>
</evidence>
<dbReference type="AlphaFoldDB" id="A0AAD9QKH6"/>
<gene>
    <name evidence="1" type="ORF">P5673_014285</name>
</gene>
<proteinExistence type="predicted"/>
<sequence>MEEMPMVTAVARIEKVCTLECECHVTQGKHVTNVRHGNIASVWDGVCDCRCVFPHGLGGLRRLWKSISRLWPLIQVKKRCSSSANISPTHLGSNPTNLTGANMATMHHAKRGREYVSRKKEHELDLDVDVHWITEIK</sequence>
<comment type="caution">
    <text evidence="1">The sequence shown here is derived from an EMBL/GenBank/DDBJ whole genome shotgun (WGS) entry which is preliminary data.</text>
</comment>
<protein>
    <submittedName>
        <fullName evidence="1">Uncharacterized protein</fullName>
    </submittedName>
</protein>
<keyword evidence="2" id="KW-1185">Reference proteome</keyword>
<organism evidence="1 2">
    <name type="scientific">Acropora cervicornis</name>
    <name type="common">Staghorn coral</name>
    <dbReference type="NCBI Taxonomy" id="6130"/>
    <lineage>
        <taxon>Eukaryota</taxon>
        <taxon>Metazoa</taxon>
        <taxon>Cnidaria</taxon>
        <taxon>Anthozoa</taxon>
        <taxon>Hexacorallia</taxon>
        <taxon>Scleractinia</taxon>
        <taxon>Astrocoeniina</taxon>
        <taxon>Acroporidae</taxon>
        <taxon>Acropora</taxon>
    </lineage>
</organism>
<dbReference type="Proteomes" id="UP001249851">
    <property type="component" value="Unassembled WGS sequence"/>
</dbReference>